<dbReference type="RefSeq" id="WP_062254604.1">
    <property type="nucleotide sequence ID" value="NZ_CP014229.1"/>
</dbReference>
<dbReference type="InterPro" id="IPR050287">
    <property type="entry name" value="MTA/SAH_deaminase"/>
</dbReference>
<dbReference type="InterPro" id="IPR011059">
    <property type="entry name" value="Metal-dep_hydrolase_composite"/>
</dbReference>
<dbReference type="AlphaFoldDB" id="A0A120KMJ2"/>
<dbReference type="STRING" id="44742.AXF13_15555"/>
<keyword evidence="4" id="KW-1185">Reference proteome</keyword>
<dbReference type="PANTHER" id="PTHR43794">
    <property type="entry name" value="AMINOHYDROLASE SSNA-RELATED"/>
    <property type="match status" value="1"/>
</dbReference>
<accession>A0A120KMJ2</accession>
<dbReference type="Pfam" id="PF01979">
    <property type="entry name" value="Amidohydro_1"/>
    <property type="match status" value="1"/>
</dbReference>
<dbReference type="GO" id="GO:0016810">
    <property type="term" value="F:hydrolase activity, acting on carbon-nitrogen (but not peptide) bonds"/>
    <property type="evidence" value="ECO:0007669"/>
    <property type="project" value="InterPro"/>
</dbReference>
<dbReference type="PANTHER" id="PTHR43794:SF11">
    <property type="entry name" value="AMIDOHYDROLASE-RELATED DOMAIN-CONTAINING PROTEIN"/>
    <property type="match status" value="1"/>
</dbReference>
<dbReference type="KEGG" id="dfi:AXF13_15555"/>
<gene>
    <name evidence="3" type="ORF">AXF13_15555</name>
</gene>
<name>A0A120KMJ2_9BACT</name>
<evidence type="ECO:0000313" key="3">
    <source>
        <dbReference type="EMBL" id="AMD91429.1"/>
    </source>
</evidence>
<dbReference type="SUPFAM" id="SSF51338">
    <property type="entry name" value="Composite domain of metallo-dependent hydrolases"/>
    <property type="match status" value="1"/>
</dbReference>
<dbReference type="EMBL" id="CP014229">
    <property type="protein sequence ID" value="AMD91429.1"/>
    <property type="molecule type" value="Genomic_DNA"/>
</dbReference>
<evidence type="ECO:0000256" key="1">
    <source>
        <dbReference type="ARBA" id="ARBA00022801"/>
    </source>
</evidence>
<dbReference type="Proteomes" id="UP000069241">
    <property type="component" value="Chromosome"/>
</dbReference>
<keyword evidence="1 3" id="KW-0378">Hydrolase</keyword>
<sequence length="404" mass="41783">MPASVLAIRARTIVPLTGESPARGARLFAALKKIDNAVLLVRDGLVEDVLPWKNARLPAGARVRDVGPVCLVPACINAHAHIQLSYLAGRTLWGKGFTAWLASMIPQLGASTAAEVAAAAESACESLAATGALHVGDVAGSLRGGVALVDRACREAGVGVSHFCEWFGFGPPFIDGERPWPPRCRDELAADPALAGRCAPAGHALYSTAPEVLRAARDHCARHNTVFSFHLAESPEETRLLTSGDGPLYDCYAGTVLPEGWRPPGMRPLAYAAGLGLLGPGALAVHGAQLDAQEVEVLAAGGTALCLCPRSNRNLGVGAPPVRALMESGGLLCLGTDGLTSNTDLDVRQEAVYLRESLDVPPEALVRLLTVNGAAALGLGGSGAGRLTPGAPANFCLLPEALTY</sequence>
<dbReference type="InterPro" id="IPR032466">
    <property type="entry name" value="Metal_Hydrolase"/>
</dbReference>
<feature type="domain" description="Amidohydrolase-related" evidence="2">
    <location>
        <begin position="71"/>
        <end position="398"/>
    </location>
</feature>
<dbReference type="Gene3D" id="3.20.20.140">
    <property type="entry name" value="Metal-dependent hydrolases"/>
    <property type="match status" value="1"/>
</dbReference>
<dbReference type="InterPro" id="IPR006680">
    <property type="entry name" value="Amidohydro-rel"/>
</dbReference>
<evidence type="ECO:0000259" key="2">
    <source>
        <dbReference type="Pfam" id="PF01979"/>
    </source>
</evidence>
<reference evidence="4" key="1">
    <citation type="submission" date="2016-02" db="EMBL/GenBank/DDBJ databases">
        <authorList>
            <person name="Holder M.E."/>
            <person name="Ajami N.J."/>
            <person name="Petrosino J.F."/>
        </authorList>
    </citation>
    <scope>NUCLEOTIDE SEQUENCE [LARGE SCALE GENOMIC DNA]</scope>
    <source>
        <strain evidence="4">CCUG 45958</strain>
    </source>
</reference>
<evidence type="ECO:0000313" key="4">
    <source>
        <dbReference type="Proteomes" id="UP000069241"/>
    </source>
</evidence>
<dbReference type="SUPFAM" id="SSF51556">
    <property type="entry name" value="Metallo-dependent hydrolases"/>
    <property type="match status" value="1"/>
</dbReference>
<organism evidence="3 4">
    <name type="scientific">Desulfovibrio fairfieldensis</name>
    <dbReference type="NCBI Taxonomy" id="44742"/>
    <lineage>
        <taxon>Bacteria</taxon>
        <taxon>Pseudomonadati</taxon>
        <taxon>Thermodesulfobacteriota</taxon>
        <taxon>Desulfovibrionia</taxon>
        <taxon>Desulfovibrionales</taxon>
        <taxon>Desulfovibrionaceae</taxon>
        <taxon>Desulfovibrio</taxon>
    </lineage>
</organism>
<proteinExistence type="predicted"/>
<protein>
    <submittedName>
        <fullName evidence="3">Amidohydrolase</fullName>
    </submittedName>
</protein>